<feature type="domain" description="SAM" evidence="4">
    <location>
        <begin position="360"/>
        <end position="424"/>
    </location>
</feature>
<feature type="domain" description="SAM" evidence="4">
    <location>
        <begin position="433"/>
        <end position="496"/>
    </location>
</feature>
<dbReference type="STRING" id="6832.A0A553NQ81"/>
<dbReference type="PROSITE" id="PS50105">
    <property type="entry name" value="SAM_DOMAIN"/>
    <property type="match status" value="3"/>
</dbReference>
<feature type="region of interest" description="Disordered" evidence="3">
    <location>
        <begin position="160"/>
        <end position="195"/>
    </location>
</feature>
<evidence type="ECO:0000259" key="4">
    <source>
        <dbReference type="PROSITE" id="PS50105"/>
    </source>
</evidence>
<dbReference type="InterPro" id="IPR037618">
    <property type="entry name" value="LIPB1/2_SAM_2nd"/>
</dbReference>
<feature type="region of interest" description="Disordered" evidence="3">
    <location>
        <begin position="243"/>
        <end position="350"/>
    </location>
</feature>
<evidence type="ECO:0000256" key="3">
    <source>
        <dbReference type="SAM" id="MobiDB-lite"/>
    </source>
</evidence>
<name>A0A553NQ81_TIGCA</name>
<dbReference type="GO" id="GO:0007528">
    <property type="term" value="P:neuromuscular junction development"/>
    <property type="evidence" value="ECO:0007669"/>
    <property type="project" value="TreeGrafter"/>
</dbReference>
<evidence type="ECO:0000313" key="5">
    <source>
        <dbReference type="EMBL" id="TRY67577.1"/>
    </source>
</evidence>
<keyword evidence="2" id="KW-0175">Coiled coil</keyword>
<comment type="caution">
    <text evidence="5">The sequence shown here is derived from an EMBL/GenBank/DDBJ whole genome shotgun (WGS) entry which is preliminary data.</text>
</comment>
<dbReference type="Pfam" id="PF07647">
    <property type="entry name" value="SAM_2"/>
    <property type="match status" value="1"/>
</dbReference>
<keyword evidence="1" id="KW-0677">Repeat</keyword>
<dbReference type="OrthoDB" id="6516566at2759"/>
<reference evidence="5 6" key="1">
    <citation type="journal article" date="2018" name="Nat. Ecol. Evol.">
        <title>Genomic signatures of mitonuclear coevolution across populations of Tigriopus californicus.</title>
        <authorList>
            <person name="Barreto F.S."/>
            <person name="Watson E.T."/>
            <person name="Lima T.G."/>
            <person name="Willett C.S."/>
            <person name="Edmands S."/>
            <person name="Li W."/>
            <person name="Burton R.S."/>
        </authorList>
    </citation>
    <scope>NUCLEOTIDE SEQUENCE [LARGE SCALE GENOMIC DNA]</scope>
    <source>
        <strain evidence="5 6">San Diego</strain>
    </source>
</reference>
<dbReference type="PANTHER" id="PTHR12587">
    <property type="entry name" value="LAR INTERACTING PROTEIN LIP -RELATED PROTEIN"/>
    <property type="match status" value="1"/>
</dbReference>
<gene>
    <name evidence="5" type="ORF">TCAL_07829</name>
</gene>
<feature type="domain" description="SAM" evidence="4">
    <location>
        <begin position="521"/>
        <end position="552"/>
    </location>
</feature>
<dbReference type="AlphaFoldDB" id="A0A553NQ81"/>
<dbReference type="SMART" id="SM00454">
    <property type="entry name" value="SAM"/>
    <property type="match status" value="3"/>
</dbReference>
<keyword evidence="6" id="KW-1185">Reference proteome</keyword>
<evidence type="ECO:0000256" key="1">
    <source>
        <dbReference type="ARBA" id="ARBA00022737"/>
    </source>
</evidence>
<dbReference type="InterPro" id="IPR029515">
    <property type="entry name" value="Liprin"/>
</dbReference>
<dbReference type="Pfam" id="PF00536">
    <property type="entry name" value="SAM_1"/>
    <property type="match status" value="2"/>
</dbReference>
<dbReference type="GO" id="GO:0048786">
    <property type="term" value="C:presynaptic active zone"/>
    <property type="evidence" value="ECO:0007669"/>
    <property type="project" value="TreeGrafter"/>
</dbReference>
<dbReference type="SUPFAM" id="SSF47769">
    <property type="entry name" value="SAM/Pointed domain"/>
    <property type="match status" value="3"/>
</dbReference>
<dbReference type="Proteomes" id="UP000318571">
    <property type="component" value="Chromosome 4"/>
</dbReference>
<dbReference type="FunFam" id="1.10.150.50:FF:000005">
    <property type="entry name" value="Liprin-beta-1 isoform 1"/>
    <property type="match status" value="1"/>
</dbReference>
<feature type="compositionally biased region" description="Basic and acidic residues" evidence="3">
    <location>
        <begin position="173"/>
        <end position="189"/>
    </location>
</feature>
<dbReference type="InterPro" id="IPR001660">
    <property type="entry name" value="SAM"/>
</dbReference>
<sequence length="645" mass="72178">MSGCVSSEGTPSPTASEASKLLEAALEQMDGIIQGAKFEFPQYHQGLTGHAHRAHPTTGSGGGPPALHQLKRAILNDPEQGRGWLRGEPAEFLRQWLNEGGAEGGCHGLVWPRNDNEDAGRTSEWTRWAERLRAAEAEVESQKCQLQSLTDQLAREKSRAQAAERQCEGQTELLRRTERTLERERHQRADGTNAAASPLSELTHLKGRCAVLEKENQELRAICEGHRTPKYLPISPAIVRPRRLVGLGSPDGPRRPSWEDSSPEDPSPQIGRKEVAFHAPAPVLPSPDPDLDTSGSHRPARGFKKIFGKIKRSNSGGHLEDHPRPATPEFRRGGFRATTGGRLGGGVDKNQDIKRPLSDWNTDMITTWLECLGLGAYCSEIQKTIGTGQQLAQMSFNDLESKLNVKHFLHRKKLYLALAARQDPHKPDPPGHLDYQWVLRWLDDIGLPQHKDAFLEARIDGRVLNMLTVDDLFQLKVTNQLHHLSIRRAIQILREQNFEPNCLKRRAIPGETVDAASVARWTNHRVMEWLKQVDLSEYAPNLRGSGVHGALLVFEDRFNDELIATILAIPSSKTLLRRHLSIHFKELVGRDVMQGKRTVETEPNFAPLTPTAKAKVRQGGQFTLKRKKSKAQFEQEDLLCPLDKK</sequence>
<feature type="compositionally biased region" description="Basic and acidic residues" evidence="3">
    <location>
        <begin position="318"/>
        <end position="332"/>
    </location>
</feature>
<evidence type="ECO:0000313" key="6">
    <source>
        <dbReference type="Proteomes" id="UP000318571"/>
    </source>
</evidence>
<feature type="compositionally biased region" description="Basic residues" evidence="3">
    <location>
        <begin position="298"/>
        <end position="312"/>
    </location>
</feature>
<dbReference type="Gene3D" id="1.10.150.50">
    <property type="entry name" value="Transcription Factor, Ets-1"/>
    <property type="match status" value="3"/>
</dbReference>
<dbReference type="PANTHER" id="PTHR12587:SF14">
    <property type="entry name" value="AT31531P"/>
    <property type="match status" value="1"/>
</dbReference>
<accession>A0A553NQ81</accession>
<proteinExistence type="predicted"/>
<organism evidence="5 6">
    <name type="scientific">Tigriopus californicus</name>
    <name type="common">Marine copepod</name>
    <dbReference type="NCBI Taxonomy" id="6832"/>
    <lineage>
        <taxon>Eukaryota</taxon>
        <taxon>Metazoa</taxon>
        <taxon>Ecdysozoa</taxon>
        <taxon>Arthropoda</taxon>
        <taxon>Crustacea</taxon>
        <taxon>Multicrustacea</taxon>
        <taxon>Hexanauplia</taxon>
        <taxon>Copepoda</taxon>
        <taxon>Harpacticoida</taxon>
        <taxon>Harpacticidae</taxon>
        <taxon>Tigriopus</taxon>
    </lineage>
</organism>
<dbReference type="EMBL" id="VCGU01000011">
    <property type="protein sequence ID" value="TRY67577.1"/>
    <property type="molecule type" value="Genomic_DNA"/>
</dbReference>
<evidence type="ECO:0000256" key="2">
    <source>
        <dbReference type="ARBA" id="ARBA00023054"/>
    </source>
</evidence>
<dbReference type="InterPro" id="IPR013761">
    <property type="entry name" value="SAM/pointed_sf"/>
</dbReference>
<dbReference type="CDD" id="cd09566">
    <property type="entry name" value="SAM_liprin-beta1_2_repeat2"/>
    <property type="match status" value="1"/>
</dbReference>
<dbReference type="OMA" id="MEWLKQV"/>
<protein>
    <recommendedName>
        <fullName evidence="4">SAM domain-containing protein</fullName>
    </recommendedName>
</protein>